<organism evidence="2 3">
    <name type="scientific">Pontibacter actiniarum</name>
    <dbReference type="NCBI Taxonomy" id="323450"/>
    <lineage>
        <taxon>Bacteria</taxon>
        <taxon>Pseudomonadati</taxon>
        <taxon>Bacteroidota</taxon>
        <taxon>Cytophagia</taxon>
        <taxon>Cytophagales</taxon>
        <taxon>Hymenobacteraceae</taxon>
        <taxon>Pontibacter</taxon>
    </lineage>
</organism>
<feature type="transmembrane region" description="Helical" evidence="1">
    <location>
        <begin position="199"/>
        <end position="216"/>
    </location>
</feature>
<feature type="transmembrane region" description="Helical" evidence="1">
    <location>
        <begin position="128"/>
        <end position="148"/>
    </location>
</feature>
<feature type="transmembrane region" description="Helical" evidence="1">
    <location>
        <begin position="34"/>
        <end position="52"/>
    </location>
</feature>
<keyword evidence="1" id="KW-0812">Transmembrane</keyword>
<gene>
    <name evidence="2" type="ORF">CA264_00340</name>
</gene>
<keyword evidence="3" id="KW-1185">Reference proteome</keyword>
<evidence type="ECO:0000313" key="2">
    <source>
        <dbReference type="EMBL" id="ARS37661.1"/>
    </source>
</evidence>
<proteinExistence type="predicted"/>
<feature type="transmembrane region" description="Helical" evidence="1">
    <location>
        <begin position="6"/>
        <end position="27"/>
    </location>
</feature>
<dbReference type="Proteomes" id="UP000266292">
    <property type="component" value="Chromosome"/>
</dbReference>
<feature type="transmembrane region" description="Helical" evidence="1">
    <location>
        <begin position="228"/>
        <end position="246"/>
    </location>
</feature>
<sequence>MPLWLQAGLYGLLAGLALVVGAVTGCFVPIKQRVVAGIMAFGSGVLVSALSFELMGEAYERGGFDATVVGFLAGAAIYTFANWVLAKQGAKHRKRSGKQQPSESEESGSGMALAIGSLIDGIPEAMVIGISMIAGGAVSMVALIAVCLSNVPEGLSSAVGMKNAGRSKAYIFGVWGSIALILGFASLAGYTVFSGLPDDVIAATTALAAGAILAMVSDTMIPEAFEQAHNMTGLITVLGFLVAFVLSHL</sequence>
<dbReference type="STRING" id="709015.GCA_000472485_04247"/>
<feature type="transmembrane region" description="Helical" evidence="1">
    <location>
        <begin position="64"/>
        <end position="85"/>
    </location>
</feature>
<evidence type="ECO:0000313" key="3">
    <source>
        <dbReference type="Proteomes" id="UP000266292"/>
    </source>
</evidence>
<accession>A0A1X9YY11</accession>
<keyword evidence="1" id="KW-1133">Transmembrane helix</keyword>
<dbReference type="KEGG" id="pact:CA264_00340"/>
<keyword evidence="1" id="KW-0472">Membrane</keyword>
<protein>
    <submittedName>
        <fullName evidence="2">ZIP family zinc transporter</fullName>
    </submittedName>
</protein>
<dbReference type="EMBL" id="CP021235">
    <property type="protein sequence ID" value="ARS37661.1"/>
    <property type="molecule type" value="Genomic_DNA"/>
</dbReference>
<evidence type="ECO:0000256" key="1">
    <source>
        <dbReference type="SAM" id="Phobius"/>
    </source>
</evidence>
<dbReference type="AlphaFoldDB" id="A0A1X9YY11"/>
<reference evidence="3" key="1">
    <citation type="submission" date="2017-05" db="EMBL/GenBank/DDBJ databases">
        <authorList>
            <person name="Ray J."/>
            <person name="Price M."/>
            <person name="Deutschbauer A."/>
        </authorList>
    </citation>
    <scope>NUCLEOTIDE SEQUENCE [LARGE SCALE GENOMIC DNA]</scope>
    <source>
        <strain evidence="3">DSM 19842</strain>
    </source>
</reference>
<name>A0A1X9YY11_9BACT</name>
<feature type="transmembrane region" description="Helical" evidence="1">
    <location>
        <begin position="169"/>
        <end position="193"/>
    </location>
</feature>
<dbReference type="OrthoDB" id="1145132at2"/>